<gene>
    <name evidence="3" type="ORF">PROFUN_03660</name>
</gene>
<organism evidence="3 4">
    <name type="scientific">Planoprotostelium fungivorum</name>
    <dbReference type="NCBI Taxonomy" id="1890364"/>
    <lineage>
        <taxon>Eukaryota</taxon>
        <taxon>Amoebozoa</taxon>
        <taxon>Evosea</taxon>
        <taxon>Variosea</taxon>
        <taxon>Cavosteliida</taxon>
        <taxon>Cavosteliaceae</taxon>
        <taxon>Planoprotostelium</taxon>
    </lineage>
</organism>
<dbReference type="Gene3D" id="2.60.40.150">
    <property type="entry name" value="C2 domain"/>
    <property type="match status" value="1"/>
</dbReference>
<evidence type="ECO:0000313" key="4">
    <source>
        <dbReference type="Proteomes" id="UP000241769"/>
    </source>
</evidence>
<sequence length="487" mass="55463">MRLLVVEVLEARGIFHQDGVEALEPIVRLSYGRQKHTSAMSVGAHPIWRFTATFDITASSKLQGRIYDGASETAIALGGFTIDEIELGLNQSSGDKQISDRWHNLDVPFHLNKNISTSIDRTLPQIHIRLTQIQDENEENDSEIEPRSPIARPSTKDVNRMYVMSRNDIAYIFCCFVVVVLPICMGTLSFTKRLIRWENRLTSGLFLLISIWVIWNNYVDDAILLGICAWTFQRYVWNENHSRRSFRESIVLGVTRRDEILSRAHNLLDQYGLSHSSSILQGVTLNPPCWISSGLRHQVKISSGNNSTLVSHLLLVSPFLSLIISTMRKYQLVHVGEWTWGPNMVCLVSNCYDVSFCANGIYLLFTFLTQPVIYLALLRPIYLYYPAFHERYSLSKVDNQGETPTDNRSVATSSDMIAICGNMLFCSGGLLKSFKKKFLVVDHNRMMYIFDTTYSSKQVQSHLGGEKMFAKTLMATHKVRIKIDLSR</sequence>
<accession>A0A2P6NSG6</accession>
<keyword evidence="1" id="KW-1133">Transmembrane helix</keyword>
<dbReference type="PROSITE" id="PS50004">
    <property type="entry name" value="C2"/>
    <property type="match status" value="1"/>
</dbReference>
<evidence type="ECO:0000259" key="2">
    <source>
        <dbReference type="PROSITE" id="PS50004"/>
    </source>
</evidence>
<feature type="transmembrane region" description="Helical" evidence="1">
    <location>
        <begin position="169"/>
        <end position="190"/>
    </location>
</feature>
<dbReference type="InterPro" id="IPR035892">
    <property type="entry name" value="C2_domain_sf"/>
</dbReference>
<dbReference type="SUPFAM" id="SSF49562">
    <property type="entry name" value="C2 domain (Calcium/lipid-binding domain, CaLB)"/>
    <property type="match status" value="1"/>
</dbReference>
<name>A0A2P6NSG6_9EUKA</name>
<keyword evidence="1" id="KW-0472">Membrane</keyword>
<feature type="transmembrane region" description="Helical" evidence="1">
    <location>
        <begin position="361"/>
        <end position="385"/>
    </location>
</feature>
<evidence type="ECO:0000256" key="1">
    <source>
        <dbReference type="SAM" id="Phobius"/>
    </source>
</evidence>
<evidence type="ECO:0000313" key="3">
    <source>
        <dbReference type="EMBL" id="PRP86912.1"/>
    </source>
</evidence>
<keyword evidence="1" id="KW-0812">Transmembrane</keyword>
<comment type="caution">
    <text evidence="3">The sequence shown here is derived from an EMBL/GenBank/DDBJ whole genome shotgun (WGS) entry which is preliminary data.</text>
</comment>
<dbReference type="Pfam" id="PF00168">
    <property type="entry name" value="C2"/>
    <property type="match status" value="1"/>
</dbReference>
<protein>
    <recommendedName>
        <fullName evidence="2">C2 domain-containing protein</fullName>
    </recommendedName>
</protein>
<dbReference type="EMBL" id="MDYQ01000025">
    <property type="protein sequence ID" value="PRP86912.1"/>
    <property type="molecule type" value="Genomic_DNA"/>
</dbReference>
<dbReference type="InterPro" id="IPR000008">
    <property type="entry name" value="C2_dom"/>
</dbReference>
<dbReference type="Proteomes" id="UP000241769">
    <property type="component" value="Unassembled WGS sequence"/>
</dbReference>
<dbReference type="InParanoid" id="A0A2P6NSG6"/>
<dbReference type="AlphaFoldDB" id="A0A2P6NSG6"/>
<proteinExistence type="predicted"/>
<keyword evidence="4" id="KW-1185">Reference proteome</keyword>
<reference evidence="3 4" key="1">
    <citation type="journal article" date="2018" name="Genome Biol. Evol.">
        <title>Multiple Roots of Fruiting Body Formation in Amoebozoa.</title>
        <authorList>
            <person name="Hillmann F."/>
            <person name="Forbes G."/>
            <person name="Novohradska S."/>
            <person name="Ferling I."/>
            <person name="Riege K."/>
            <person name="Groth M."/>
            <person name="Westermann M."/>
            <person name="Marz M."/>
            <person name="Spaller T."/>
            <person name="Winckler T."/>
            <person name="Schaap P."/>
            <person name="Glockner G."/>
        </authorList>
    </citation>
    <scope>NUCLEOTIDE SEQUENCE [LARGE SCALE GENOMIC DNA]</scope>
    <source>
        <strain evidence="3 4">Jena</strain>
    </source>
</reference>
<feature type="domain" description="C2" evidence="2">
    <location>
        <begin position="1"/>
        <end position="103"/>
    </location>
</feature>